<feature type="transmembrane region" description="Helical" evidence="1">
    <location>
        <begin position="88"/>
        <end position="113"/>
    </location>
</feature>
<dbReference type="Proteomes" id="UP001500459">
    <property type="component" value="Unassembled WGS sequence"/>
</dbReference>
<evidence type="ECO:0000313" key="2">
    <source>
        <dbReference type="EMBL" id="GAA3519282.1"/>
    </source>
</evidence>
<dbReference type="PANTHER" id="PTHR39165">
    <property type="entry name" value="IG HYPOTHETICAL 17883"/>
    <property type="match status" value="1"/>
</dbReference>
<feature type="transmembrane region" description="Helical" evidence="1">
    <location>
        <begin position="133"/>
        <end position="155"/>
    </location>
</feature>
<evidence type="ECO:0000256" key="1">
    <source>
        <dbReference type="SAM" id="Phobius"/>
    </source>
</evidence>
<keyword evidence="3" id="KW-1185">Reference proteome</keyword>
<dbReference type="RefSeq" id="WP_344929955.1">
    <property type="nucleotide sequence ID" value="NZ_BAABCW010000021.1"/>
</dbReference>
<gene>
    <name evidence="2" type="ORF">GCM10022393_36810</name>
</gene>
<dbReference type="EMBL" id="BAABCW010000021">
    <property type="protein sequence ID" value="GAA3519282.1"/>
    <property type="molecule type" value="Genomic_DNA"/>
</dbReference>
<reference evidence="3" key="1">
    <citation type="journal article" date="2019" name="Int. J. Syst. Evol. Microbiol.">
        <title>The Global Catalogue of Microorganisms (GCM) 10K type strain sequencing project: providing services to taxonomists for standard genome sequencing and annotation.</title>
        <authorList>
            <consortium name="The Broad Institute Genomics Platform"/>
            <consortium name="The Broad Institute Genome Sequencing Center for Infectious Disease"/>
            <person name="Wu L."/>
            <person name="Ma J."/>
        </authorList>
    </citation>
    <scope>NUCLEOTIDE SEQUENCE [LARGE SCALE GENOMIC DNA]</scope>
    <source>
        <strain evidence="3">JCM 17106</strain>
    </source>
</reference>
<name>A0ABP6US43_9FLAO</name>
<dbReference type="PANTHER" id="PTHR39165:SF1">
    <property type="entry name" value="DUF456 DOMAIN-CONTAINING PROTEIN"/>
    <property type="match status" value="1"/>
</dbReference>
<proteinExistence type="predicted"/>
<sequence>MDIALVIIGLVLCFIGIIGSFLPVLPGPFTSWTGLLLLHLTSVIPQDWTFLGITLGISVFVWILDYIVPAWGTKQFGGSRYGMIGSSIGLLIGLFVLGPFGIIIGPFAGAYLGELMKDANDSSRALKAAVGSFLGFLAGTFVKLIVTIVFIILYCQKVWEYREVFLVK</sequence>
<evidence type="ECO:0000313" key="3">
    <source>
        <dbReference type="Proteomes" id="UP001500459"/>
    </source>
</evidence>
<organism evidence="2 3">
    <name type="scientific">Aquimarina addita</name>
    <dbReference type="NCBI Taxonomy" id="870485"/>
    <lineage>
        <taxon>Bacteria</taxon>
        <taxon>Pseudomonadati</taxon>
        <taxon>Bacteroidota</taxon>
        <taxon>Flavobacteriia</taxon>
        <taxon>Flavobacteriales</taxon>
        <taxon>Flavobacteriaceae</taxon>
        <taxon>Aquimarina</taxon>
    </lineage>
</organism>
<comment type="caution">
    <text evidence="2">The sequence shown here is derived from an EMBL/GenBank/DDBJ whole genome shotgun (WGS) entry which is preliminary data.</text>
</comment>
<keyword evidence="1" id="KW-1133">Transmembrane helix</keyword>
<accession>A0ABP6US43</accession>
<protein>
    <submittedName>
        <fullName evidence="2">DUF456 domain-containing protein</fullName>
    </submittedName>
</protein>
<feature type="transmembrane region" description="Helical" evidence="1">
    <location>
        <begin position="48"/>
        <end position="68"/>
    </location>
</feature>
<keyword evidence="1" id="KW-0812">Transmembrane</keyword>
<dbReference type="InterPro" id="IPR007403">
    <property type="entry name" value="DUF456"/>
</dbReference>
<keyword evidence="1" id="KW-0472">Membrane</keyword>
<dbReference type="Pfam" id="PF04306">
    <property type="entry name" value="DUF456"/>
    <property type="match status" value="1"/>
</dbReference>
<feature type="transmembrane region" description="Helical" evidence="1">
    <location>
        <begin position="7"/>
        <end position="28"/>
    </location>
</feature>